<organism evidence="1 2">
    <name type="scientific">Brassica carinata</name>
    <name type="common">Ethiopian mustard</name>
    <name type="synonym">Abyssinian cabbage</name>
    <dbReference type="NCBI Taxonomy" id="52824"/>
    <lineage>
        <taxon>Eukaryota</taxon>
        <taxon>Viridiplantae</taxon>
        <taxon>Streptophyta</taxon>
        <taxon>Embryophyta</taxon>
        <taxon>Tracheophyta</taxon>
        <taxon>Spermatophyta</taxon>
        <taxon>Magnoliopsida</taxon>
        <taxon>eudicotyledons</taxon>
        <taxon>Gunneridae</taxon>
        <taxon>Pentapetalae</taxon>
        <taxon>rosids</taxon>
        <taxon>malvids</taxon>
        <taxon>Brassicales</taxon>
        <taxon>Brassicaceae</taxon>
        <taxon>Brassiceae</taxon>
        <taxon>Brassica</taxon>
    </lineage>
</organism>
<sequence>MRQKRSMAENDLKVGFFWIPTFGVRGMLQRMVLALKINRGESMEGFEHTGWCEAPVMSGFAIHLYSLELDFHTPCIFFPSLESLFF</sequence>
<comment type="caution">
    <text evidence="1">The sequence shown here is derived from an EMBL/GenBank/DDBJ whole genome shotgun (WGS) entry which is preliminary data.</text>
</comment>
<name>A0A8X7VJX5_BRACI</name>
<accession>A0A8X7VJX5</accession>
<reference evidence="1 2" key="1">
    <citation type="submission" date="2020-02" db="EMBL/GenBank/DDBJ databases">
        <authorList>
            <person name="Ma Q."/>
            <person name="Huang Y."/>
            <person name="Song X."/>
            <person name="Pei D."/>
        </authorList>
    </citation>
    <scope>NUCLEOTIDE SEQUENCE [LARGE SCALE GENOMIC DNA]</scope>
    <source>
        <strain evidence="1">Sxm20200214</strain>
        <tissue evidence="1">Leaf</tissue>
    </source>
</reference>
<evidence type="ECO:0000313" key="2">
    <source>
        <dbReference type="Proteomes" id="UP000886595"/>
    </source>
</evidence>
<evidence type="ECO:0000313" key="1">
    <source>
        <dbReference type="EMBL" id="KAG2312604.1"/>
    </source>
</evidence>
<dbReference type="AlphaFoldDB" id="A0A8X7VJX5"/>
<gene>
    <name evidence="1" type="ORF">Bca52824_024161</name>
</gene>
<dbReference type="Proteomes" id="UP000886595">
    <property type="component" value="Unassembled WGS sequence"/>
</dbReference>
<proteinExistence type="predicted"/>
<dbReference type="EMBL" id="JAAMPC010000005">
    <property type="protein sequence ID" value="KAG2312604.1"/>
    <property type="molecule type" value="Genomic_DNA"/>
</dbReference>
<protein>
    <submittedName>
        <fullName evidence="1">Uncharacterized protein</fullName>
    </submittedName>
</protein>
<keyword evidence="2" id="KW-1185">Reference proteome</keyword>